<gene>
    <name evidence="3" type="ORF">MOC_2366</name>
</gene>
<sequence length="360" mass="37567">METRANYALIGAFTIAVILAGFGTVLWLSGGSSRQVSQIVRIVFSGSVGGLSRGSSVNFNGIKVGEVTDIRLAPQDPRRVLATIKVDPATPLRADTRARLDSAMLTGVSVISLSGGNADAPVLTPMANGEPPTIFADSSDMQDMMALARQVAQRADDMLARLDRLVSANEGAINRSLSNVETFSKTLADAGPNISALVKAVDGAKLGRVIDNADRFSAALSKASPDIEAGLHDARLLAGKLSASADKIDAVLNGAESFLGSASGQEGSSTFSEIRAAAISVRDAGKAFRTMSENLDKRTASIATSFGRLSGTGRREVEALSGDGQRTLSTLNRTVRSLERDPSQVIFGGKPSLPEYNGGR</sequence>
<dbReference type="STRING" id="693986.MOC_2366"/>
<keyword evidence="1" id="KW-0472">Membrane</keyword>
<dbReference type="Pfam" id="PF02470">
    <property type="entry name" value="MlaD"/>
    <property type="match status" value="1"/>
</dbReference>
<reference evidence="3 4" key="1">
    <citation type="journal article" date="2014" name="PLoS ONE">
        <title>Genome Information of Methylobacterium oryzae, a Plant-Probiotic Methylotroph in the Phyllosphere.</title>
        <authorList>
            <person name="Kwak M.J."/>
            <person name="Jeong H."/>
            <person name="Madhaiyan M."/>
            <person name="Lee Y."/>
            <person name="Sa T.M."/>
            <person name="Oh T.K."/>
            <person name="Kim J.F."/>
        </authorList>
    </citation>
    <scope>NUCLEOTIDE SEQUENCE [LARGE SCALE GENOMIC DNA]</scope>
    <source>
        <strain evidence="3 4">CBMB20</strain>
    </source>
</reference>
<dbReference type="eggNOG" id="COG1463">
    <property type="taxonomic scope" value="Bacteria"/>
</dbReference>
<keyword evidence="4" id="KW-1185">Reference proteome</keyword>
<protein>
    <submittedName>
        <fullName evidence="3">Mammalian cell entry related domain protein</fullName>
    </submittedName>
</protein>
<organism evidence="3 4">
    <name type="scientific">Methylobacterium oryzae CBMB20</name>
    <dbReference type="NCBI Taxonomy" id="693986"/>
    <lineage>
        <taxon>Bacteria</taxon>
        <taxon>Pseudomonadati</taxon>
        <taxon>Pseudomonadota</taxon>
        <taxon>Alphaproteobacteria</taxon>
        <taxon>Hyphomicrobiales</taxon>
        <taxon>Methylobacteriaceae</taxon>
        <taxon>Methylobacterium</taxon>
    </lineage>
</organism>
<name>A0A089NQC0_9HYPH</name>
<dbReference type="EMBL" id="CP003811">
    <property type="protein sequence ID" value="AIQ90121.1"/>
    <property type="molecule type" value="Genomic_DNA"/>
</dbReference>
<dbReference type="KEGG" id="mor:MOC_2366"/>
<dbReference type="GeneID" id="96604662"/>
<evidence type="ECO:0000256" key="1">
    <source>
        <dbReference type="SAM" id="Phobius"/>
    </source>
</evidence>
<proteinExistence type="predicted"/>
<evidence type="ECO:0000259" key="2">
    <source>
        <dbReference type="Pfam" id="PF02470"/>
    </source>
</evidence>
<evidence type="ECO:0000313" key="4">
    <source>
        <dbReference type="Proteomes" id="UP000029492"/>
    </source>
</evidence>
<keyword evidence="1" id="KW-1133">Transmembrane helix</keyword>
<feature type="domain" description="Mce/MlaD" evidence="2">
    <location>
        <begin position="46"/>
        <end position="116"/>
    </location>
</feature>
<accession>A0A089NQC0</accession>
<dbReference type="InterPro" id="IPR003399">
    <property type="entry name" value="Mce/MlaD"/>
</dbReference>
<evidence type="ECO:0000313" key="3">
    <source>
        <dbReference type="EMBL" id="AIQ90121.1"/>
    </source>
</evidence>
<dbReference type="HOGENOM" id="CLU_013850_1_2_5"/>
<keyword evidence="1" id="KW-0812">Transmembrane</keyword>
<dbReference type="AlphaFoldDB" id="A0A089NQC0"/>
<dbReference type="RefSeq" id="WP_043757166.1">
    <property type="nucleotide sequence ID" value="NZ_CP003811.1"/>
</dbReference>
<feature type="transmembrane region" description="Helical" evidence="1">
    <location>
        <begin position="7"/>
        <end position="28"/>
    </location>
</feature>
<dbReference type="PANTHER" id="PTHR36698:SF2">
    <property type="entry name" value="MCE_MLAD DOMAIN-CONTAINING PROTEIN"/>
    <property type="match status" value="1"/>
</dbReference>
<dbReference type="Proteomes" id="UP000029492">
    <property type="component" value="Chromosome"/>
</dbReference>
<dbReference type="PANTHER" id="PTHR36698">
    <property type="entry name" value="BLL5892 PROTEIN"/>
    <property type="match status" value="1"/>
</dbReference>